<organism evidence="2 3">
    <name type="scientific">Moryella indoligenes</name>
    <dbReference type="NCBI Taxonomy" id="371674"/>
    <lineage>
        <taxon>Bacteria</taxon>
        <taxon>Bacillati</taxon>
        <taxon>Bacillota</taxon>
        <taxon>Clostridia</taxon>
        <taxon>Lachnospirales</taxon>
        <taxon>Lachnospiraceae</taxon>
        <taxon>Moryella</taxon>
    </lineage>
</organism>
<sequence length="349" mass="36866">MKKTLALAAASIMAMALAACGGSGTQSTTAAETAATEAGAAGSEVAAPGESGFSGSFLMGTGSATGNYYQFGNAMCTVINRVTGANITVNATGGSTENARLLGSGDNEFAMIQSDVYSYAHQGIELFDGSPITNFKAITACYPEMVQIVTRKDSGIKTVSDMAGKNICVGAVGSGYEVAARQILGAYGMSYDDINETFADQSTAKNGIQDGTFDAMFMCSGYPNSNVTELSLNGKIDLVSIDDEHMETLLKEYPYYSSFTTKTDEYNLGHEVTSVAVKCMLVCADSFSEEEVYTLTKAVYEHLAEIQEINAKANYMSLEDAMSGIPSDLHPGAAKYYAEQGIEIPEHLK</sequence>
<dbReference type="CDD" id="cd13567">
    <property type="entry name" value="PBP2_TtGluBP"/>
    <property type="match status" value="1"/>
</dbReference>
<evidence type="ECO:0000313" key="2">
    <source>
        <dbReference type="EMBL" id="MDQ0152850.1"/>
    </source>
</evidence>
<dbReference type="Gene3D" id="3.40.190.10">
    <property type="entry name" value="Periplasmic binding protein-like II"/>
    <property type="match status" value="2"/>
</dbReference>
<protein>
    <submittedName>
        <fullName evidence="2">TRAP transporter TAXI family solute receptor</fullName>
    </submittedName>
</protein>
<feature type="chain" id="PRO_5041983718" evidence="1">
    <location>
        <begin position="19"/>
        <end position="349"/>
    </location>
</feature>
<evidence type="ECO:0000313" key="3">
    <source>
        <dbReference type="Proteomes" id="UP001241537"/>
    </source>
</evidence>
<gene>
    <name evidence="2" type="ORF">J2S20_001548</name>
</gene>
<dbReference type="NCBIfam" id="TIGR02122">
    <property type="entry name" value="TRAP_TAXI"/>
    <property type="match status" value="1"/>
</dbReference>
<dbReference type="Proteomes" id="UP001241537">
    <property type="component" value="Unassembled WGS sequence"/>
</dbReference>
<reference evidence="2" key="1">
    <citation type="submission" date="2023-07" db="EMBL/GenBank/DDBJ databases">
        <title>Genomic Encyclopedia of Type Strains, Phase IV (KMG-IV): sequencing the most valuable type-strain genomes for metagenomic binning, comparative biology and taxonomic classification.</title>
        <authorList>
            <person name="Goeker M."/>
        </authorList>
    </citation>
    <scope>NUCLEOTIDE SEQUENCE</scope>
    <source>
        <strain evidence="2">DSM 19659</strain>
    </source>
</reference>
<dbReference type="Pfam" id="PF16868">
    <property type="entry name" value="NMT1_3"/>
    <property type="match status" value="1"/>
</dbReference>
<evidence type="ECO:0000256" key="1">
    <source>
        <dbReference type="SAM" id="SignalP"/>
    </source>
</evidence>
<accession>A0AAE3VAY8</accession>
<dbReference type="EMBL" id="JAUSTO010000008">
    <property type="protein sequence ID" value="MDQ0152850.1"/>
    <property type="molecule type" value="Genomic_DNA"/>
</dbReference>
<dbReference type="RefSeq" id="WP_307254759.1">
    <property type="nucleotide sequence ID" value="NZ_JAUSTO010000008.1"/>
</dbReference>
<keyword evidence="3" id="KW-1185">Reference proteome</keyword>
<dbReference type="PANTHER" id="PTHR42941">
    <property type="entry name" value="SLL1037 PROTEIN"/>
    <property type="match status" value="1"/>
</dbReference>
<keyword evidence="2" id="KW-0675">Receptor</keyword>
<dbReference type="SUPFAM" id="SSF53850">
    <property type="entry name" value="Periplasmic binding protein-like II"/>
    <property type="match status" value="1"/>
</dbReference>
<dbReference type="InterPro" id="IPR011852">
    <property type="entry name" value="TRAP_TAXI"/>
</dbReference>
<dbReference type="PANTHER" id="PTHR42941:SF1">
    <property type="entry name" value="SLL1037 PROTEIN"/>
    <property type="match status" value="1"/>
</dbReference>
<dbReference type="AlphaFoldDB" id="A0AAE3VAY8"/>
<name>A0AAE3VAY8_9FIRM</name>
<keyword evidence="1" id="KW-0732">Signal</keyword>
<dbReference type="PROSITE" id="PS51257">
    <property type="entry name" value="PROKAR_LIPOPROTEIN"/>
    <property type="match status" value="1"/>
</dbReference>
<feature type="signal peptide" evidence="1">
    <location>
        <begin position="1"/>
        <end position="18"/>
    </location>
</feature>
<proteinExistence type="predicted"/>
<comment type="caution">
    <text evidence="2">The sequence shown here is derived from an EMBL/GenBank/DDBJ whole genome shotgun (WGS) entry which is preliminary data.</text>
</comment>